<keyword evidence="3" id="KW-0809">Transit peptide</keyword>
<dbReference type="CTD" id="91574"/>
<dbReference type="GO" id="GO:0005739">
    <property type="term" value="C:mitochondrion"/>
    <property type="evidence" value="ECO:0007669"/>
    <property type="project" value="UniProtKB-SubCell"/>
</dbReference>
<evidence type="ECO:0000256" key="2">
    <source>
        <dbReference type="ARBA" id="ARBA00010835"/>
    </source>
</evidence>
<evidence type="ECO:0000313" key="7">
    <source>
        <dbReference type="Proteomes" id="UP000504630"/>
    </source>
</evidence>
<evidence type="ECO:0000256" key="5">
    <source>
        <dbReference type="SAM" id="Coils"/>
    </source>
</evidence>
<gene>
    <name evidence="8" type="primary">mtrfr</name>
</gene>
<evidence type="ECO:0000313" key="8">
    <source>
        <dbReference type="RefSeq" id="XP_029296012.1"/>
    </source>
</evidence>
<proteinExistence type="inferred from homology"/>
<keyword evidence="7" id="KW-1185">Reference proteome</keyword>
<accession>A0A6J2QFG9</accession>
<reference evidence="8" key="1">
    <citation type="submission" date="2025-08" db="UniProtKB">
        <authorList>
            <consortium name="RefSeq"/>
        </authorList>
    </citation>
    <scope>IDENTIFICATION</scope>
</reference>
<dbReference type="InterPro" id="IPR045853">
    <property type="entry name" value="Pep_chain_release_fac_I_sf"/>
</dbReference>
<keyword evidence="5" id="KW-0175">Coiled coil</keyword>
<organism evidence="7 8">
    <name type="scientific">Cottoperca gobio</name>
    <name type="common">Frogmouth</name>
    <name type="synonym">Aphritis gobio</name>
    <dbReference type="NCBI Taxonomy" id="56716"/>
    <lineage>
        <taxon>Eukaryota</taxon>
        <taxon>Metazoa</taxon>
        <taxon>Chordata</taxon>
        <taxon>Craniata</taxon>
        <taxon>Vertebrata</taxon>
        <taxon>Euteleostomi</taxon>
        <taxon>Actinopterygii</taxon>
        <taxon>Neopterygii</taxon>
        <taxon>Teleostei</taxon>
        <taxon>Neoteleostei</taxon>
        <taxon>Acanthomorphata</taxon>
        <taxon>Eupercaria</taxon>
        <taxon>Perciformes</taxon>
        <taxon>Notothenioidei</taxon>
        <taxon>Bovichtidae</taxon>
        <taxon>Cottoperca</taxon>
    </lineage>
</organism>
<dbReference type="InParanoid" id="A0A6J2QFG9"/>
<dbReference type="KEGG" id="cgob:115013693"/>
<comment type="subcellular location">
    <subcellularLocation>
        <location evidence="1">Mitochondrion</location>
    </subcellularLocation>
</comment>
<dbReference type="PANTHER" id="PTHR46203:SF1">
    <property type="entry name" value="MITOCHONDRIAL TRANSLATION RELEASE FACTOR IN RESCUE"/>
    <property type="match status" value="1"/>
</dbReference>
<dbReference type="Gene3D" id="3.30.160.20">
    <property type="match status" value="1"/>
</dbReference>
<dbReference type="SUPFAM" id="SSF75620">
    <property type="entry name" value="Release factor"/>
    <property type="match status" value="1"/>
</dbReference>
<dbReference type="AlphaFoldDB" id="A0A6J2QFG9"/>
<feature type="domain" description="Prokaryotic-type class I peptide chain release factors" evidence="6">
    <location>
        <begin position="59"/>
        <end position="159"/>
    </location>
</feature>
<dbReference type="InterPro" id="IPR000352">
    <property type="entry name" value="Pep_chain_release_fac_I"/>
</dbReference>
<evidence type="ECO:0000259" key="6">
    <source>
        <dbReference type="Pfam" id="PF00472"/>
    </source>
</evidence>
<protein>
    <submittedName>
        <fullName evidence="8">Mitochondrial translation release factor in rescue</fullName>
    </submittedName>
</protein>
<dbReference type="PANTHER" id="PTHR46203">
    <property type="entry name" value="PROBABLE PEPTIDE CHAIN RELEASE FACTOR C12ORF65"/>
    <property type="match status" value="1"/>
</dbReference>
<dbReference type="GeneID" id="115013693"/>
<evidence type="ECO:0000256" key="1">
    <source>
        <dbReference type="ARBA" id="ARBA00004173"/>
    </source>
</evidence>
<evidence type="ECO:0000256" key="3">
    <source>
        <dbReference type="ARBA" id="ARBA00022946"/>
    </source>
</evidence>
<dbReference type="OrthoDB" id="277888at2759"/>
<evidence type="ECO:0000256" key="4">
    <source>
        <dbReference type="ARBA" id="ARBA00023128"/>
    </source>
</evidence>
<keyword evidence="4" id="KW-0496">Mitochondrion</keyword>
<dbReference type="FunCoup" id="A0A6J2QFG9">
    <property type="interactions" value="379"/>
</dbReference>
<feature type="coiled-coil region" evidence="5">
    <location>
        <begin position="128"/>
        <end position="155"/>
    </location>
</feature>
<name>A0A6J2QFG9_COTGO</name>
<dbReference type="Pfam" id="PF00472">
    <property type="entry name" value="RF-1"/>
    <property type="match status" value="1"/>
</dbReference>
<comment type="similarity">
    <text evidence="2">Belongs to the prokaryotic/mitochondrial release factor family.</text>
</comment>
<dbReference type="RefSeq" id="XP_029296012.1">
    <property type="nucleotide sequence ID" value="XM_029440152.1"/>
</dbReference>
<dbReference type="GO" id="GO:0003747">
    <property type="term" value="F:translation release factor activity"/>
    <property type="evidence" value="ECO:0007669"/>
    <property type="project" value="InterPro"/>
</dbReference>
<sequence>MSRLLPFISCVYSVFSPRSSRVISWRGSPSISPLLSPIPTGLTRVLAAGKKSLVDFPVLNEDELKEQFVRGSGPGGQATNKTSNCVVLKHIPSGTVVKCHQTRSVETNRKRARDIMREKLDVFYKGELSEVVVKKKDLELRKQEKKRKATENLERKRLFKDALAADSKPGNDTV</sequence>
<dbReference type="InterPro" id="IPR052405">
    <property type="entry name" value="Mito_Transl_Release_Factor"/>
</dbReference>
<dbReference type="Proteomes" id="UP000504630">
    <property type="component" value="Chromosome 9"/>
</dbReference>